<proteinExistence type="predicted"/>
<dbReference type="RefSeq" id="WP_200132295.1">
    <property type="nucleotide sequence ID" value="NZ_JAEHOI010000007.1"/>
</dbReference>
<sequence>MSAASESPGDQADAADAAEPRDSTLDSLNAPHIARIARLSAVDTVRARVSMAINLDLLLPEERLPTADEIAEAFGVSRSSVVRGLRSLQEEGVLTRRPGRYGGTYVKAGEHHSADGPVGSFVADSSNVHTLIDERAIMEAGFAALAAQHRTDEHLEAMAEHVAAMNSTENWAEFRNRDRAFHREVVAAAHAPLAEPAIARVNRELDPYYLPYSMGLLHDSNDEHSAILEAIRDGDSGRAATLTAAHVQELHDSMYVGLTDETGARIHPRSPA</sequence>
<dbReference type="Proteomes" id="UP000618733">
    <property type="component" value="Unassembled WGS sequence"/>
</dbReference>
<feature type="region of interest" description="Disordered" evidence="4">
    <location>
        <begin position="1"/>
        <end position="26"/>
    </location>
</feature>
<dbReference type="SMART" id="SM00895">
    <property type="entry name" value="FCD"/>
    <property type="match status" value="1"/>
</dbReference>
<keyword evidence="3" id="KW-0804">Transcription</keyword>
<dbReference type="SMART" id="SM00345">
    <property type="entry name" value="HTH_GNTR"/>
    <property type="match status" value="1"/>
</dbReference>
<evidence type="ECO:0000256" key="1">
    <source>
        <dbReference type="ARBA" id="ARBA00023015"/>
    </source>
</evidence>
<dbReference type="AlphaFoldDB" id="A0A934QCF7"/>
<organism evidence="6 7">
    <name type="scientific">Leucobacter edaphi</name>
    <dbReference type="NCBI Taxonomy" id="2796472"/>
    <lineage>
        <taxon>Bacteria</taxon>
        <taxon>Bacillati</taxon>
        <taxon>Actinomycetota</taxon>
        <taxon>Actinomycetes</taxon>
        <taxon>Micrococcales</taxon>
        <taxon>Microbacteriaceae</taxon>
        <taxon>Leucobacter</taxon>
    </lineage>
</organism>
<feature type="domain" description="HTH gntR-type" evidence="5">
    <location>
        <begin position="39"/>
        <end position="109"/>
    </location>
</feature>
<keyword evidence="2" id="KW-0238">DNA-binding</keyword>
<evidence type="ECO:0000256" key="2">
    <source>
        <dbReference type="ARBA" id="ARBA00023125"/>
    </source>
</evidence>
<reference evidence="6" key="1">
    <citation type="submission" date="2020-12" db="EMBL/GenBank/DDBJ databases">
        <title>Leucobacter sp. CAS2, isolated from Chromium sludge.</title>
        <authorList>
            <person name="Xu Z."/>
        </authorList>
    </citation>
    <scope>NUCLEOTIDE SEQUENCE</scope>
    <source>
        <strain evidence="6">CSA2</strain>
    </source>
</reference>
<evidence type="ECO:0000259" key="5">
    <source>
        <dbReference type="PROSITE" id="PS50949"/>
    </source>
</evidence>
<evidence type="ECO:0000313" key="7">
    <source>
        <dbReference type="Proteomes" id="UP000618733"/>
    </source>
</evidence>
<protein>
    <submittedName>
        <fullName evidence="6">FadR family transcriptional regulator</fullName>
    </submittedName>
</protein>
<dbReference type="Pfam" id="PF07729">
    <property type="entry name" value="FCD"/>
    <property type="match status" value="1"/>
</dbReference>
<dbReference type="SUPFAM" id="SSF48008">
    <property type="entry name" value="GntR ligand-binding domain-like"/>
    <property type="match status" value="1"/>
</dbReference>
<dbReference type="GO" id="GO:0003677">
    <property type="term" value="F:DNA binding"/>
    <property type="evidence" value="ECO:0007669"/>
    <property type="project" value="UniProtKB-KW"/>
</dbReference>
<dbReference type="Gene3D" id="1.20.120.530">
    <property type="entry name" value="GntR ligand-binding domain-like"/>
    <property type="match status" value="1"/>
</dbReference>
<evidence type="ECO:0000256" key="4">
    <source>
        <dbReference type="SAM" id="MobiDB-lite"/>
    </source>
</evidence>
<comment type="caution">
    <text evidence="6">The sequence shown here is derived from an EMBL/GenBank/DDBJ whole genome shotgun (WGS) entry which is preliminary data.</text>
</comment>
<dbReference type="PROSITE" id="PS50949">
    <property type="entry name" value="HTH_GNTR"/>
    <property type="match status" value="1"/>
</dbReference>
<dbReference type="EMBL" id="JAEHOI010000007">
    <property type="protein sequence ID" value="MBK0422085.1"/>
    <property type="molecule type" value="Genomic_DNA"/>
</dbReference>
<accession>A0A934QCF7</accession>
<evidence type="ECO:0000313" key="6">
    <source>
        <dbReference type="EMBL" id="MBK0422085.1"/>
    </source>
</evidence>
<dbReference type="CDD" id="cd07377">
    <property type="entry name" value="WHTH_GntR"/>
    <property type="match status" value="1"/>
</dbReference>
<dbReference type="GO" id="GO:0003700">
    <property type="term" value="F:DNA-binding transcription factor activity"/>
    <property type="evidence" value="ECO:0007669"/>
    <property type="project" value="InterPro"/>
</dbReference>
<dbReference type="InterPro" id="IPR036388">
    <property type="entry name" value="WH-like_DNA-bd_sf"/>
</dbReference>
<dbReference type="InterPro" id="IPR036390">
    <property type="entry name" value="WH_DNA-bd_sf"/>
</dbReference>
<gene>
    <name evidence="6" type="ORF">JD292_08355</name>
</gene>
<keyword evidence="1" id="KW-0805">Transcription regulation</keyword>
<dbReference type="SUPFAM" id="SSF46785">
    <property type="entry name" value="Winged helix' DNA-binding domain"/>
    <property type="match status" value="1"/>
</dbReference>
<name>A0A934QCF7_9MICO</name>
<dbReference type="InterPro" id="IPR011711">
    <property type="entry name" value="GntR_C"/>
</dbReference>
<evidence type="ECO:0000256" key="3">
    <source>
        <dbReference type="ARBA" id="ARBA00023163"/>
    </source>
</evidence>
<dbReference type="InterPro" id="IPR008920">
    <property type="entry name" value="TF_FadR/GntR_C"/>
</dbReference>
<dbReference type="Gene3D" id="1.10.10.10">
    <property type="entry name" value="Winged helix-like DNA-binding domain superfamily/Winged helix DNA-binding domain"/>
    <property type="match status" value="1"/>
</dbReference>
<dbReference type="PRINTS" id="PR00035">
    <property type="entry name" value="HTHGNTR"/>
</dbReference>
<dbReference type="InterPro" id="IPR000524">
    <property type="entry name" value="Tscrpt_reg_HTH_GntR"/>
</dbReference>
<keyword evidence="7" id="KW-1185">Reference proteome</keyword>
<dbReference type="PANTHER" id="PTHR43537:SF24">
    <property type="entry name" value="GLUCONATE OPERON TRANSCRIPTIONAL REPRESSOR"/>
    <property type="match status" value="1"/>
</dbReference>
<dbReference type="PANTHER" id="PTHR43537">
    <property type="entry name" value="TRANSCRIPTIONAL REGULATOR, GNTR FAMILY"/>
    <property type="match status" value="1"/>
</dbReference>
<dbReference type="Pfam" id="PF00392">
    <property type="entry name" value="GntR"/>
    <property type="match status" value="1"/>
</dbReference>